<dbReference type="PANTHER" id="PTHR42678:SF34">
    <property type="entry name" value="OS04G0183300 PROTEIN"/>
    <property type="match status" value="1"/>
</dbReference>
<dbReference type="STRING" id="1432307.W9CPL8"/>
<accession>W9CPL8</accession>
<keyword evidence="3" id="KW-1185">Reference proteome</keyword>
<dbReference type="HOGENOM" id="CLU_009600_14_3_1"/>
<sequence>MQSVAKVRTEVTARHWLHDKCGNCRNIYLAQIKKHNRAGAQLHAIISTPTKQQLLDVAQRLDQERKTGKIRGPLHGVPIIVKDAFATVPSLGMPTTVGSYALIDSRPKKNAAIIDVLIQNGLIILGKTNLTEFCGFKGTGGWSAVEGMCQSPYILGGFKKGEKRRGETAPGGSSTGSAVGVAAGFCPISLGTETSGSLTSPASRAALQALKLTPGSVSMEGVWEVASTYDTAGAMAKSVLDLALVSDMLLRTTRGGCSKVSLTKSIRSKWQGLSVGFVDIEKWRLPLEARDPDPGYDEQSFADYQRAIQMIQEHGGRVVHPVHITPPEEYIVDSEGGNVDDLMDNIMRSQARDGCKKYLSSLEYSKVNDLKDIINFNQANAAIEFDDMFCPNQNGLEKALEATMSAEDLEKNLQICRQWAATKGVDKIIEECNVDVIVGPCDSFFAGLGVGANYPLASIPFGVVKSSGRPYGLHVIARAYEGKIISFMGAWEATWPARKIPDLDAVAGSL</sequence>
<dbReference type="AlphaFoldDB" id="W9CPL8"/>
<dbReference type="Gene3D" id="3.90.1300.10">
    <property type="entry name" value="Amidase signature (AS) domain"/>
    <property type="match status" value="1"/>
</dbReference>
<organism evidence="2 3">
    <name type="scientific">Sclerotinia borealis (strain F-4128)</name>
    <dbReference type="NCBI Taxonomy" id="1432307"/>
    <lineage>
        <taxon>Eukaryota</taxon>
        <taxon>Fungi</taxon>
        <taxon>Dikarya</taxon>
        <taxon>Ascomycota</taxon>
        <taxon>Pezizomycotina</taxon>
        <taxon>Leotiomycetes</taxon>
        <taxon>Helotiales</taxon>
        <taxon>Sclerotiniaceae</taxon>
        <taxon>Sclerotinia</taxon>
    </lineage>
</organism>
<evidence type="ECO:0000313" key="2">
    <source>
        <dbReference type="EMBL" id="ESZ98762.1"/>
    </source>
</evidence>
<protein>
    <recommendedName>
        <fullName evidence="1">Amidase domain-containing protein</fullName>
    </recommendedName>
</protein>
<dbReference type="PANTHER" id="PTHR42678">
    <property type="entry name" value="AMIDASE"/>
    <property type="match status" value="1"/>
</dbReference>
<gene>
    <name evidence="2" type="ORF">SBOR_0868</name>
</gene>
<dbReference type="InterPro" id="IPR023631">
    <property type="entry name" value="Amidase_dom"/>
</dbReference>
<dbReference type="Pfam" id="PF01425">
    <property type="entry name" value="Amidase"/>
    <property type="match status" value="1"/>
</dbReference>
<dbReference type="SUPFAM" id="SSF75304">
    <property type="entry name" value="Amidase signature (AS) enzymes"/>
    <property type="match status" value="1"/>
</dbReference>
<proteinExistence type="predicted"/>
<dbReference type="InterPro" id="IPR036928">
    <property type="entry name" value="AS_sf"/>
</dbReference>
<dbReference type="EMBL" id="AYSA01000035">
    <property type="protein sequence ID" value="ESZ98762.1"/>
    <property type="molecule type" value="Genomic_DNA"/>
</dbReference>
<reference evidence="2 3" key="1">
    <citation type="journal article" date="2014" name="Genome Announc.">
        <title>Draft genome sequence of Sclerotinia borealis, a psychrophilic plant pathogenic fungus.</title>
        <authorList>
            <person name="Mardanov A.V."/>
            <person name="Beletsky A.V."/>
            <person name="Kadnikov V.V."/>
            <person name="Ignatov A.N."/>
            <person name="Ravin N.V."/>
        </authorList>
    </citation>
    <scope>NUCLEOTIDE SEQUENCE [LARGE SCALE GENOMIC DNA]</scope>
    <source>
        <strain evidence="3">F-4157</strain>
    </source>
</reference>
<evidence type="ECO:0000313" key="3">
    <source>
        <dbReference type="Proteomes" id="UP000019487"/>
    </source>
</evidence>
<name>W9CPL8_SCLBF</name>
<comment type="caution">
    <text evidence="2">The sequence shown here is derived from an EMBL/GenBank/DDBJ whole genome shotgun (WGS) entry which is preliminary data.</text>
</comment>
<feature type="domain" description="Amidase" evidence="1">
    <location>
        <begin position="33"/>
        <end position="441"/>
    </location>
</feature>
<dbReference type="OrthoDB" id="566138at2759"/>
<evidence type="ECO:0000259" key="1">
    <source>
        <dbReference type="Pfam" id="PF01425"/>
    </source>
</evidence>
<dbReference type="Proteomes" id="UP000019487">
    <property type="component" value="Unassembled WGS sequence"/>
</dbReference>